<name>G5SLS5_9BACT</name>
<evidence type="ECO:0000313" key="1">
    <source>
        <dbReference type="EMBL" id="EHH01841.1"/>
    </source>
</evidence>
<sequence length="108" mass="12805">MIFRLEQKTFFLSARRPDTLLSWVENVPENGVAMRFRGSFLLYLGRFIGLKRIGRLSCESCFMLTFPLLYLRMPCPFVVFCERQKSWTVDRLFILQLARIAYFLVLPV</sequence>
<dbReference type="AlphaFoldDB" id="G5SLS5"/>
<evidence type="ECO:0000313" key="2">
    <source>
        <dbReference type="Proteomes" id="UP000003598"/>
    </source>
</evidence>
<gene>
    <name evidence="1" type="ORF">HMPREF9441_00296</name>
</gene>
<dbReference type="Proteomes" id="UP000003598">
    <property type="component" value="Unassembled WGS sequence"/>
</dbReference>
<comment type="caution">
    <text evidence="1">The sequence shown here is derived from an EMBL/GenBank/DDBJ whole genome shotgun (WGS) entry which is preliminary data.</text>
</comment>
<accession>G5SLS5</accession>
<protein>
    <submittedName>
        <fullName evidence="1">Uncharacterized protein</fullName>
    </submittedName>
</protein>
<dbReference type="EMBL" id="AFFY01000003">
    <property type="protein sequence ID" value="EHH01841.1"/>
    <property type="molecule type" value="Genomic_DNA"/>
</dbReference>
<organism evidence="1 2">
    <name type="scientific">Paraprevotella clara YIT 11840</name>
    <dbReference type="NCBI Taxonomy" id="762968"/>
    <lineage>
        <taxon>Bacteria</taxon>
        <taxon>Pseudomonadati</taxon>
        <taxon>Bacteroidota</taxon>
        <taxon>Bacteroidia</taxon>
        <taxon>Bacteroidales</taxon>
        <taxon>Prevotellaceae</taxon>
        <taxon>Paraprevotella</taxon>
    </lineage>
</organism>
<keyword evidence="2" id="KW-1185">Reference proteome</keyword>
<reference evidence="1 2" key="1">
    <citation type="submission" date="2011-03" db="EMBL/GenBank/DDBJ databases">
        <authorList>
            <person name="Weinstock G."/>
            <person name="Sodergren E."/>
            <person name="Clifton S."/>
            <person name="Fulton L."/>
            <person name="Fulton B."/>
            <person name="Courtney L."/>
            <person name="Fronick C."/>
            <person name="Harrison M."/>
            <person name="Strong C."/>
            <person name="Farmer C."/>
            <person name="Delahaunty K."/>
            <person name="Markovic C."/>
            <person name="Hall O."/>
            <person name="Minx P."/>
            <person name="Tomlinson C."/>
            <person name="Mitreva M."/>
            <person name="Hou S."/>
            <person name="Chen J."/>
            <person name="Wollam A."/>
            <person name="Pepin K.H."/>
            <person name="Johnson M."/>
            <person name="Bhonagiri V."/>
            <person name="Zhang X."/>
            <person name="Suruliraj S."/>
            <person name="Warren W."/>
            <person name="Chinwalla A."/>
            <person name="Mardis E.R."/>
            <person name="Wilson R.K."/>
        </authorList>
    </citation>
    <scope>NUCLEOTIDE SEQUENCE [LARGE SCALE GENOMIC DNA]</scope>
    <source>
        <strain evidence="1 2">YIT 11840</strain>
    </source>
</reference>
<proteinExistence type="predicted"/>
<dbReference type="HOGENOM" id="CLU_2194414_0_0_10"/>